<sequence length="674" mass="77110">MYSSFEIVVTVLLTLVTVILIHMLILCIIRFPSTRERSDIIWDSRVLGEWAEHQTLSLRSYIPVDSQKGQPIGSPKSSLASLMSTLQSFERPIYEYVRILELPVIFLASPDDMQGPVEGEIWYIDGSVESYKQTRTMPFESQTFDMGSGQGRLRERLSTVDNDKASWLQLLEVVQRMECDSINWESRQLTILGKNGEFFESAGLRSLAVGVQPHKRTFGSTSTYKRPFATTTICHIVELAAVLGLYWKQFDKNQDKYRAEGNGLSLRGVRVESFGIVFTFERIGRFNFQEKRVIPTSHVKELCFGNAPTFYQPRNPSEDMDWQADATTKKPTSLETLRLGSQQDVADTLALIGCNRNTILHFLNPERQKTHLFPIEFEIMGMLCRTYHLKNRCFTYLPNPTINYWKGETLSLRRLLSAFRKDLSNLSDQSQGHVPSDIQYIQSLADELDLQLPNRDQQFNPLEQSQLHDTLSKIDNILGESNTPKMIVLDVIRQHIQETLLAMMEQLNEAQIREFQNVTPKSPSFAGVFLLPPELREHEFMNVYFWGIRPRVIGLESEVTEAGRINLSDKAKNASLQIHLANNGDNRDGDDGPTTGEYSDHKSRPKSSSPEKIDTHTPSDLKPLLDSFGARRNTIWCSLVFRMIIWLLLHDFDEQDVQVPKGETQGSRLPVYFQ</sequence>
<evidence type="ECO:0000313" key="2">
    <source>
        <dbReference type="Proteomes" id="UP001497680"/>
    </source>
</evidence>
<dbReference type="Proteomes" id="UP001497680">
    <property type="component" value="Unassembled WGS sequence"/>
</dbReference>
<accession>A0ACC0CPG3</accession>
<name>A0ACC0CPG3_9PEZI</name>
<organism evidence="1 2">
    <name type="scientific">Hypoxylon rubiginosum</name>
    <dbReference type="NCBI Taxonomy" id="110542"/>
    <lineage>
        <taxon>Eukaryota</taxon>
        <taxon>Fungi</taxon>
        <taxon>Dikarya</taxon>
        <taxon>Ascomycota</taxon>
        <taxon>Pezizomycotina</taxon>
        <taxon>Sordariomycetes</taxon>
        <taxon>Xylariomycetidae</taxon>
        <taxon>Xylariales</taxon>
        <taxon>Hypoxylaceae</taxon>
        <taxon>Hypoxylon</taxon>
    </lineage>
</organism>
<evidence type="ECO:0000313" key="1">
    <source>
        <dbReference type="EMBL" id="KAI6082252.1"/>
    </source>
</evidence>
<gene>
    <name evidence="1" type="ORF">F4821DRAFT_281995</name>
</gene>
<protein>
    <submittedName>
        <fullName evidence="1">Uncharacterized protein</fullName>
    </submittedName>
</protein>
<dbReference type="EMBL" id="MU394375">
    <property type="protein sequence ID" value="KAI6082252.1"/>
    <property type="molecule type" value="Genomic_DNA"/>
</dbReference>
<comment type="caution">
    <text evidence="1">The sequence shown here is derived from an EMBL/GenBank/DDBJ whole genome shotgun (WGS) entry which is preliminary data.</text>
</comment>
<keyword evidence="2" id="KW-1185">Reference proteome</keyword>
<proteinExistence type="predicted"/>
<reference evidence="1 2" key="1">
    <citation type="journal article" date="2022" name="New Phytol.">
        <title>Ecological generalism drives hyperdiversity of secondary metabolite gene clusters in xylarialean endophytes.</title>
        <authorList>
            <person name="Franco M.E.E."/>
            <person name="Wisecaver J.H."/>
            <person name="Arnold A.E."/>
            <person name="Ju Y.M."/>
            <person name="Slot J.C."/>
            <person name="Ahrendt S."/>
            <person name="Moore L.P."/>
            <person name="Eastman K.E."/>
            <person name="Scott K."/>
            <person name="Konkel Z."/>
            <person name="Mondo S.J."/>
            <person name="Kuo A."/>
            <person name="Hayes R.D."/>
            <person name="Haridas S."/>
            <person name="Andreopoulos B."/>
            <person name="Riley R."/>
            <person name="LaButti K."/>
            <person name="Pangilinan J."/>
            <person name="Lipzen A."/>
            <person name="Amirebrahimi M."/>
            <person name="Yan J."/>
            <person name="Adam C."/>
            <person name="Keymanesh K."/>
            <person name="Ng V."/>
            <person name="Louie K."/>
            <person name="Northen T."/>
            <person name="Drula E."/>
            <person name="Henrissat B."/>
            <person name="Hsieh H.M."/>
            <person name="Youens-Clark K."/>
            <person name="Lutzoni F."/>
            <person name="Miadlikowska J."/>
            <person name="Eastwood D.C."/>
            <person name="Hamelin R.C."/>
            <person name="Grigoriev I.V."/>
            <person name="U'Ren J.M."/>
        </authorList>
    </citation>
    <scope>NUCLEOTIDE SEQUENCE [LARGE SCALE GENOMIC DNA]</scope>
    <source>
        <strain evidence="1 2">ER1909</strain>
    </source>
</reference>